<dbReference type="GO" id="GO:0005524">
    <property type="term" value="F:ATP binding"/>
    <property type="evidence" value="ECO:0007669"/>
    <property type="project" value="UniProtKB-KW"/>
</dbReference>
<evidence type="ECO:0000256" key="1">
    <source>
        <dbReference type="ARBA" id="ARBA00022598"/>
    </source>
</evidence>
<evidence type="ECO:0000313" key="6">
    <source>
        <dbReference type="EMBL" id="KHG20320.1"/>
    </source>
</evidence>
<keyword evidence="1" id="KW-0436">Ligase</keyword>
<dbReference type="SUPFAM" id="SSF52402">
    <property type="entry name" value="Adenine nucleotide alpha hydrolases-like"/>
    <property type="match status" value="1"/>
</dbReference>
<evidence type="ECO:0000256" key="2">
    <source>
        <dbReference type="ARBA" id="ARBA00022694"/>
    </source>
</evidence>
<dbReference type="EMBL" id="KN415429">
    <property type="protein sequence ID" value="KHG20320.1"/>
    <property type="molecule type" value="Genomic_DNA"/>
</dbReference>
<gene>
    <name evidence="6" type="ORF">F383_09128</name>
</gene>
<proteinExistence type="predicted"/>
<dbReference type="InterPro" id="IPR011063">
    <property type="entry name" value="TilS/TtcA_N"/>
</dbReference>
<organism evidence="6 7">
    <name type="scientific">Gossypium arboreum</name>
    <name type="common">Tree cotton</name>
    <name type="synonym">Gossypium nanking</name>
    <dbReference type="NCBI Taxonomy" id="29729"/>
    <lineage>
        <taxon>Eukaryota</taxon>
        <taxon>Viridiplantae</taxon>
        <taxon>Streptophyta</taxon>
        <taxon>Embryophyta</taxon>
        <taxon>Tracheophyta</taxon>
        <taxon>Spermatophyta</taxon>
        <taxon>Magnoliopsida</taxon>
        <taxon>eudicotyledons</taxon>
        <taxon>Gunneridae</taxon>
        <taxon>Pentapetalae</taxon>
        <taxon>rosids</taxon>
        <taxon>malvids</taxon>
        <taxon>Malvales</taxon>
        <taxon>Malvaceae</taxon>
        <taxon>Malvoideae</taxon>
        <taxon>Gossypium</taxon>
    </lineage>
</organism>
<dbReference type="AlphaFoldDB" id="A0A0B0P5N3"/>
<sequence length="455" mass="50423">MAKYNEAFSRRMAMAGIKHHNSIALGVSGGPDSMALCVLAASWKTEGLYGVDNSGKFIDGLLAIIVDHGLRSESKDEASLVGNRVSEMGIRCKIVRCDWLNGKPKQGHLQESARDMRYVKGVTGIGLKIQQIEVHYLLGIELGHHWEICYQISLTAAGCYICPAPGSKGFEALVCCSVYCPLPSNAESFRTFSNVEEKHCFSDELEQIIANGRSYSNNNLVTDSSQAQFLDMRSQSVLDEARRLDVISESTYRNIISLQREEVSHFKSKTDEVASGCESKQGTEHIAAFLSEPLLPGQTCYFMNRFIISWKLSKEISSNWFRGEPLSLSYLQGDCHCCCVNEDEMVAKVRTMIDADWLYLAELTKWPHSDNFEATRLPLTGKITCLDYSRLSAKVALKSLKSIPVAARKSMPLLVDDHGRLLSIPSIGFKHCPCMKASAVFKPRVPLGGGHSSFL</sequence>
<reference evidence="7" key="1">
    <citation type="submission" date="2014-09" db="EMBL/GenBank/DDBJ databases">
        <authorList>
            <person name="Mudge J."/>
            <person name="Ramaraj T."/>
            <person name="Lindquist I.E."/>
            <person name="Bharti A.K."/>
            <person name="Sundararajan A."/>
            <person name="Cameron C.T."/>
            <person name="Woodward J.E."/>
            <person name="May G.D."/>
            <person name="Brubaker C."/>
            <person name="Broadhvest J."/>
            <person name="Wilkins T.A."/>
        </authorList>
    </citation>
    <scope>NUCLEOTIDE SEQUENCE</scope>
    <source>
        <strain evidence="7">cv. AKA8401</strain>
    </source>
</reference>
<dbReference type="GO" id="GO:0016879">
    <property type="term" value="F:ligase activity, forming carbon-nitrogen bonds"/>
    <property type="evidence" value="ECO:0007669"/>
    <property type="project" value="InterPro"/>
</dbReference>
<evidence type="ECO:0000259" key="5">
    <source>
        <dbReference type="Pfam" id="PF01171"/>
    </source>
</evidence>
<feature type="domain" description="tRNA(Ile)-lysidine/2-thiocytidine synthase N-terminal" evidence="5">
    <location>
        <begin position="23"/>
        <end position="118"/>
    </location>
</feature>
<keyword evidence="4" id="KW-0067">ATP-binding</keyword>
<dbReference type="InterPro" id="IPR014729">
    <property type="entry name" value="Rossmann-like_a/b/a_fold"/>
</dbReference>
<dbReference type="GO" id="GO:0008033">
    <property type="term" value="P:tRNA processing"/>
    <property type="evidence" value="ECO:0007669"/>
    <property type="project" value="UniProtKB-KW"/>
</dbReference>
<dbReference type="PANTHER" id="PTHR43033:SF5">
    <property type="entry name" value="TRNA(ILE)-LYSIDINE SYNTHETASE"/>
    <property type="match status" value="1"/>
</dbReference>
<accession>A0A0B0P5N3</accession>
<evidence type="ECO:0000313" key="7">
    <source>
        <dbReference type="Proteomes" id="UP000032142"/>
    </source>
</evidence>
<dbReference type="Pfam" id="PF01171">
    <property type="entry name" value="ATP_bind_3"/>
    <property type="match status" value="1"/>
</dbReference>
<keyword evidence="2" id="KW-0819">tRNA processing</keyword>
<protein>
    <submittedName>
        <fullName evidence="6">tRNA (Ile)-lysidine synthase</fullName>
    </submittedName>
</protein>
<dbReference type="Proteomes" id="UP000032142">
    <property type="component" value="Unassembled WGS sequence"/>
</dbReference>
<dbReference type="InterPro" id="IPR012094">
    <property type="entry name" value="tRNA_Ile_lys_synt"/>
</dbReference>
<evidence type="ECO:0000256" key="4">
    <source>
        <dbReference type="ARBA" id="ARBA00022840"/>
    </source>
</evidence>
<keyword evidence="7" id="KW-1185">Reference proteome</keyword>
<name>A0A0B0P5N3_GOSAR</name>
<evidence type="ECO:0000256" key="3">
    <source>
        <dbReference type="ARBA" id="ARBA00022741"/>
    </source>
</evidence>
<dbReference type="Gene3D" id="3.40.50.620">
    <property type="entry name" value="HUPs"/>
    <property type="match status" value="1"/>
</dbReference>
<keyword evidence="3" id="KW-0547">Nucleotide-binding</keyword>
<dbReference type="PANTHER" id="PTHR43033">
    <property type="entry name" value="TRNA(ILE)-LYSIDINE SYNTHASE-RELATED"/>
    <property type="match status" value="1"/>
</dbReference>